<dbReference type="AlphaFoldDB" id="A0A1Y1YB59"/>
<name>A0A1Y1YB59_9PLEO</name>
<comment type="caution">
    <text evidence="2">The sequence shown here is derived from an EMBL/GenBank/DDBJ whole genome shotgun (WGS) entry which is preliminary data.</text>
</comment>
<evidence type="ECO:0000313" key="3">
    <source>
        <dbReference type="Proteomes" id="UP000193144"/>
    </source>
</evidence>
<keyword evidence="3" id="KW-1185">Reference proteome</keyword>
<keyword evidence="1" id="KW-0812">Transmembrane</keyword>
<organism evidence="2 3">
    <name type="scientific">Clohesyomyces aquaticus</name>
    <dbReference type="NCBI Taxonomy" id="1231657"/>
    <lineage>
        <taxon>Eukaryota</taxon>
        <taxon>Fungi</taxon>
        <taxon>Dikarya</taxon>
        <taxon>Ascomycota</taxon>
        <taxon>Pezizomycotina</taxon>
        <taxon>Dothideomycetes</taxon>
        <taxon>Pleosporomycetidae</taxon>
        <taxon>Pleosporales</taxon>
        <taxon>Lindgomycetaceae</taxon>
        <taxon>Clohesyomyces</taxon>
    </lineage>
</organism>
<feature type="transmembrane region" description="Helical" evidence="1">
    <location>
        <begin position="25"/>
        <end position="46"/>
    </location>
</feature>
<feature type="non-terminal residue" evidence="2">
    <location>
        <position position="1"/>
    </location>
</feature>
<protein>
    <submittedName>
        <fullName evidence="2">Uncharacterized protein</fullName>
    </submittedName>
</protein>
<accession>A0A1Y1YB59</accession>
<keyword evidence="1" id="KW-1133">Transmembrane helix</keyword>
<proteinExistence type="predicted"/>
<evidence type="ECO:0000313" key="2">
    <source>
        <dbReference type="EMBL" id="ORX95281.1"/>
    </source>
</evidence>
<dbReference type="EMBL" id="MCFA01000283">
    <property type="protein sequence ID" value="ORX95281.1"/>
    <property type="molecule type" value="Genomic_DNA"/>
</dbReference>
<reference evidence="2 3" key="1">
    <citation type="submission" date="2016-07" db="EMBL/GenBank/DDBJ databases">
        <title>Pervasive Adenine N6-methylation of Active Genes in Fungi.</title>
        <authorList>
            <consortium name="DOE Joint Genome Institute"/>
            <person name="Mondo S.J."/>
            <person name="Dannebaum R.O."/>
            <person name="Kuo R.C."/>
            <person name="Labutti K."/>
            <person name="Haridas S."/>
            <person name="Kuo A."/>
            <person name="Salamov A."/>
            <person name="Ahrendt S.R."/>
            <person name="Lipzen A."/>
            <person name="Sullivan W."/>
            <person name="Andreopoulos W.B."/>
            <person name="Clum A."/>
            <person name="Lindquist E."/>
            <person name="Daum C."/>
            <person name="Ramamoorthy G.K."/>
            <person name="Gryganskyi A."/>
            <person name="Culley D."/>
            <person name="Magnuson J.K."/>
            <person name="James T.Y."/>
            <person name="O'Malley M.A."/>
            <person name="Stajich J.E."/>
            <person name="Spatafora J.W."/>
            <person name="Visel A."/>
            <person name="Grigoriev I.V."/>
        </authorList>
    </citation>
    <scope>NUCLEOTIDE SEQUENCE [LARGE SCALE GENOMIC DNA]</scope>
    <source>
        <strain evidence="2 3">CBS 115471</strain>
    </source>
</reference>
<evidence type="ECO:0000256" key="1">
    <source>
        <dbReference type="SAM" id="Phobius"/>
    </source>
</evidence>
<gene>
    <name evidence="2" type="ORF">BCR34DRAFT_498571</name>
</gene>
<sequence>LFYILANTFCVGFRVLDVLTARLRAANLLLINIVLNFASSYLSFLVDILRVPLSIY</sequence>
<keyword evidence="1" id="KW-0472">Membrane</keyword>
<dbReference type="Proteomes" id="UP000193144">
    <property type="component" value="Unassembled WGS sequence"/>
</dbReference>